<sequence>MNVLIKFQSLGEVKLHTRGFTIECEAHTTLYQIKKALVVLRLLRFFQIVKSYSGLKILMITLSSNVKVLLLLFIAFVVAGIFFASFIYYAEFQVPANFPTIFTGIWWAIWWVIVTMTTVGYGVTMTTVGYGDMYPQSTYGHLVGASCAFFGILILSMPIAIVSTNFFAFYQKNKEREQQDQFKKDNPRDDVVESENRT</sequence>
<proteinExistence type="predicted"/>
<dbReference type="PRINTS" id="PR00169">
    <property type="entry name" value="KCHANNEL"/>
</dbReference>
<dbReference type="InterPro" id="IPR028325">
    <property type="entry name" value="VG_K_chnl"/>
</dbReference>
<dbReference type="AlphaFoldDB" id="A0AA88XFT6"/>
<keyword evidence="6" id="KW-0630">Potassium</keyword>
<feature type="transmembrane region" description="Helical" evidence="12">
    <location>
        <begin position="101"/>
        <end position="123"/>
    </location>
</feature>
<comment type="caution">
    <text evidence="14">The sequence shown here is derived from an EMBL/GenBank/DDBJ whole genome shotgun (WGS) entry which is preliminary data.</text>
</comment>
<dbReference type="GO" id="GO:0001508">
    <property type="term" value="P:action potential"/>
    <property type="evidence" value="ECO:0007669"/>
    <property type="project" value="TreeGrafter"/>
</dbReference>
<evidence type="ECO:0000256" key="9">
    <source>
        <dbReference type="ARBA" id="ARBA00023136"/>
    </source>
</evidence>
<feature type="transmembrane region" description="Helical" evidence="12">
    <location>
        <begin position="68"/>
        <end position="89"/>
    </location>
</feature>
<name>A0AA88XFT6_PINIB</name>
<keyword evidence="2" id="KW-0813">Transport</keyword>
<dbReference type="SUPFAM" id="SSF81324">
    <property type="entry name" value="Voltage-gated potassium channels"/>
    <property type="match status" value="2"/>
</dbReference>
<protein>
    <recommendedName>
        <fullName evidence="13">Ion transport domain-containing protein</fullName>
    </recommendedName>
</protein>
<evidence type="ECO:0000256" key="8">
    <source>
        <dbReference type="ARBA" id="ARBA00023065"/>
    </source>
</evidence>
<keyword evidence="8" id="KW-0406">Ion transport</keyword>
<organism evidence="14 15">
    <name type="scientific">Pinctada imbricata</name>
    <name type="common">Atlantic pearl-oyster</name>
    <name type="synonym">Pinctada martensii</name>
    <dbReference type="NCBI Taxonomy" id="66713"/>
    <lineage>
        <taxon>Eukaryota</taxon>
        <taxon>Metazoa</taxon>
        <taxon>Spiralia</taxon>
        <taxon>Lophotrochozoa</taxon>
        <taxon>Mollusca</taxon>
        <taxon>Bivalvia</taxon>
        <taxon>Autobranchia</taxon>
        <taxon>Pteriomorphia</taxon>
        <taxon>Pterioida</taxon>
        <taxon>Pterioidea</taxon>
        <taxon>Pteriidae</taxon>
        <taxon>Pinctada</taxon>
    </lineage>
</organism>
<evidence type="ECO:0000256" key="2">
    <source>
        <dbReference type="ARBA" id="ARBA00022448"/>
    </source>
</evidence>
<dbReference type="Pfam" id="PF00520">
    <property type="entry name" value="Ion_trans"/>
    <property type="match status" value="1"/>
</dbReference>
<gene>
    <name evidence="14" type="ORF">FSP39_011086</name>
</gene>
<evidence type="ECO:0000256" key="7">
    <source>
        <dbReference type="ARBA" id="ARBA00022989"/>
    </source>
</evidence>
<accession>A0AA88XFT6</accession>
<evidence type="ECO:0000259" key="13">
    <source>
        <dbReference type="Pfam" id="PF00520"/>
    </source>
</evidence>
<evidence type="ECO:0000256" key="4">
    <source>
        <dbReference type="ARBA" id="ARBA00022692"/>
    </source>
</evidence>
<feature type="domain" description="Ion transport" evidence="13">
    <location>
        <begin position="35"/>
        <end position="125"/>
    </location>
</feature>
<evidence type="ECO:0000256" key="10">
    <source>
        <dbReference type="ARBA" id="ARBA00023303"/>
    </source>
</evidence>
<evidence type="ECO:0000256" key="5">
    <source>
        <dbReference type="ARBA" id="ARBA00022826"/>
    </source>
</evidence>
<evidence type="ECO:0000313" key="15">
    <source>
        <dbReference type="Proteomes" id="UP001186944"/>
    </source>
</evidence>
<evidence type="ECO:0000256" key="12">
    <source>
        <dbReference type="SAM" id="Phobius"/>
    </source>
</evidence>
<dbReference type="InterPro" id="IPR005821">
    <property type="entry name" value="Ion_trans_dom"/>
</dbReference>
<evidence type="ECO:0000256" key="3">
    <source>
        <dbReference type="ARBA" id="ARBA00022538"/>
    </source>
</evidence>
<evidence type="ECO:0000256" key="11">
    <source>
        <dbReference type="SAM" id="MobiDB-lite"/>
    </source>
</evidence>
<dbReference type="PANTHER" id="PTHR11537:SF113">
    <property type="entry name" value="POTASSIUM VOLTAGE-GATED CHANNEL PROTEIN SHAKER"/>
    <property type="match status" value="1"/>
</dbReference>
<keyword evidence="3" id="KW-0633">Potassium transport</keyword>
<comment type="subcellular location">
    <subcellularLocation>
        <location evidence="1">Membrane</location>
        <topology evidence="1">Multi-pass membrane protein</topology>
    </subcellularLocation>
</comment>
<keyword evidence="15" id="KW-1185">Reference proteome</keyword>
<dbReference type="EMBL" id="VSWD01000013">
    <property type="protein sequence ID" value="KAK3084286.1"/>
    <property type="molecule type" value="Genomic_DNA"/>
</dbReference>
<reference evidence="14" key="1">
    <citation type="submission" date="2019-08" db="EMBL/GenBank/DDBJ databases">
        <title>The improved chromosome-level genome for the pearl oyster Pinctada fucata martensii using PacBio sequencing and Hi-C.</title>
        <authorList>
            <person name="Zheng Z."/>
        </authorList>
    </citation>
    <scope>NUCLEOTIDE SEQUENCE</scope>
    <source>
        <strain evidence="14">ZZ-2019</strain>
        <tissue evidence="14">Adductor muscle</tissue>
    </source>
</reference>
<keyword evidence="4 12" id="KW-0812">Transmembrane</keyword>
<dbReference type="GO" id="GO:0005251">
    <property type="term" value="F:delayed rectifier potassium channel activity"/>
    <property type="evidence" value="ECO:0007669"/>
    <property type="project" value="TreeGrafter"/>
</dbReference>
<keyword evidence="7 12" id="KW-1133">Transmembrane helix</keyword>
<dbReference type="Proteomes" id="UP001186944">
    <property type="component" value="Unassembled WGS sequence"/>
</dbReference>
<feature type="transmembrane region" description="Helical" evidence="12">
    <location>
        <begin position="143"/>
        <end position="170"/>
    </location>
</feature>
<dbReference type="PANTHER" id="PTHR11537">
    <property type="entry name" value="VOLTAGE-GATED POTASSIUM CHANNEL"/>
    <property type="match status" value="1"/>
</dbReference>
<evidence type="ECO:0000256" key="6">
    <source>
        <dbReference type="ARBA" id="ARBA00022958"/>
    </source>
</evidence>
<feature type="region of interest" description="Disordered" evidence="11">
    <location>
        <begin position="176"/>
        <end position="198"/>
    </location>
</feature>
<evidence type="ECO:0000256" key="1">
    <source>
        <dbReference type="ARBA" id="ARBA00004141"/>
    </source>
</evidence>
<dbReference type="GO" id="GO:0008076">
    <property type="term" value="C:voltage-gated potassium channel complex"/>
    <property type="evidence" value="ECO:0007669"/>
    <property type="project" value="InterPro"/>
</dbReference>
<keyword evidence="9 12" id="KW-0472">Membrane</keyword>
<keyword evidence="10" id="KW-0407">Ion channel</keyword>
<keyword evidence="5" id="KW-0631">Potassium channel</keyword>
<evidence type="ECO:0000313" key="14">
    <source>
        <dbReference type="EMBL" id="KAK3084286.1"/>
    </source>
</evidence>
<dbReference type="Gene3D" id="1.10.287.70">
    <property type="match status" value="2"/>
</dbReference>